<dbReference type="InterPro" id="IPR032710">
    <property type="entry name" value="NTF2-like_dom_sf"/>
</dbReference>
<comment type="caution">
    <text evidence="2">The sequence shown here is derived from an EMBL/GenBank/DDBJ whole genome shotgun (WGS) entry which is preliminary data.</text>
</comment>
<dbReference type="OrthoDB" id="4571298at2"/>
<reference evidence="3" key="1">
    <citation type="submission" date="2017-11" db="EMBL/GenBank/DDBJ databases">
        <title>The draft genome sequence of Chromatocurvus sp. F02.</title>
        <authorList>
            <person name="Du Z.-J."/>
            <person name="Chang Y.-Q."/>
        </authorList>
    </citation>
    <scope>NUCLEOTIDE SEQUENCE [LARGE SCALE GENOMIC DNA]</scope>
    <source>
        <strain evidence="3">F02</strain>
    </source>
</reference>
<gene>
    <name evidence="2" type="ORF">CWI75_04985</name>
</gene>
<protein>
    <submittedName>
        <fullName evidence="2">Nuclear transport factor 2 family protein</fullName>
    </submittedName>
</protein>
<name>A0A2N5Y5Q6_9GAMM</name>
<dbReference type="InterPro" id="IPR037401">
    <property type="entry name" value="SnoaL-like"/>
</dbReference>
<dbReference type="AlphaFoldDB" id="A0A2N5Y5Q6"/>
<evidence type="ECO:0000313" key="2">
    <source>
        <dbReference type="EMBL" id="PLW83701.1"/>
    </source>
</evidence>
<proteinExistence type="predicted"/>
<dbReference type="EMBL" id="PKLZ01000002">
    <property type="protein sequence ID" value="PLW83701.1"/>
    <property type="molecule type" value="Genomic_DNA"/>
</dbReference>
<dbReference type="Proteomes" id="UP000234845">
    <property type="component" value="Unassembled WGS sequence"/>
</dbReference>
<keyword evidence="3" id="KW-1185">Reference proteome</keyword>
<evidence type="ECO:0000313" key="3">
    <source>
        <dbReference type="Proteomes" id="UP000234845"/>
    </source>
</evidence>
<dbReference type="RefSeq" id="WP_101520382.1">
    <property type="nucleotide sequence ID" value="NZ_PKLZ01000002.1"/>
</dbReference>
<sequence>MKTQPAPEPLQILQDIEAIRQLKFRYLNACDEKQPEVVAACFVSGPIALDFGHIGHFTTREDFVDTFVALGCHDHIVDMHHAQNPIVDINGADTASAKIGLVFYSINTQDKTRVQLGGHYVDEYRRIDGQWLISASRFIVHYVLIKDFSGDAERVTYAGNRMPEPA</sequence>
<dbReference type="SUPFAM" id="SSF54427">
    <property type="entry name" value="NTF2-like"/>
    <property type="match status" value="1"/>
</dbReference>
<feature type="domain" description="SnoaL-like" evidence="1">
    <location>
        <begin position="13"/>
        <end position="135"/>
    </location>
</feature>
<dbReference type="Pfam" id="PF13577">
    <property type="entry name" value="SnoaL_4"/>
    <property type="match status" value="1"/>
</dbReference>
<dbReference type="Gene3D" id="3.10.450.50">
    <property type="match status" value="1"/>
</dbReference>
<evidence type="ECO:0000259" key="1">
    <source>
        <dbReference type="Pfam" id="PF13577"/>
    </source>
</evidence>
<accession>A0A2N5Y5Q6</accession>
<organism evidence="2 3">
    <name type="scientific">Kineobactrum sediminis</name>
    <dbReference type="NCBI Taxonomy" id="1905677"/>
    <lineage>
        <taxon>Bacteria</taxon>
        <taxon>Pseudomonadati</taxon>
        <taxon>Pseudomonadota</taxon>
        <taxon>Gammaproteobacteria</taxon>
        <taxon>Cellvibrionales</taxon>
        <taxon>Halieaceae</taxon>
        <taxon>Kineobactrum</taxon>
    </lineage>
</organism>